<proteinExistence type="predicted"/>
<keyword evidence="3" id="KW-1185">Reference proteome</keyword>
<evidence type="ECO:0000313" key="3">
    <source>
        <dbReference type="Proteomes" id="UP000469558"/>
    </source>
</evidence>
<feature type="region of interest" description="Disordered" evidence="1">
    <location>
        <begin position="163"/>
        <end position="185"/>
    </location>
</feature>
<dbReference type="AlphaFoldDB" id="A0A8T9BT53"/>
<sequence>MGTRGLLGFIIRGKRHAAYNHWDSYPSGLGSQIVAFLLSLSPPDYALMLARLEEITWVDEKTIPSQELQDQYSALGYSNTGVGNQALSDWYCLLHKLQGAAALPAIKEGKVKHLAESIEFLEDGLFCEWTYFIDFEAQTLETWKEAKRYDVRSFTELDSGYMDGLQERYQREENGEEEEDDEEEA</sequence>
<dbReference type="Proteomes" id="UP000469558">
    <property type="component" value="Unassembled WGS sequence"/>
</dbReference>
<organism evidence="2 3">
    <name type="scientific">Lachnellula suecica</name>
    <dbReference type="NCBI Taxonomy" id="602035"/>
    <lineage>
        <taxon>Eukaryota</taxon>
        <taxon>Fungi</taxon>
        <taxon>Dikarya</taxon>
        <taxon>Ascomycota</taxon>
        <taxon>Pezizomycotina</taxon>
        <taxon>Leotiomycetes</taxon>
        <taxon>Helotiales</taxon>
        <taxon>Lachnaceae</taxon>
        <taxon>Lachnellula</taxon>
    </lineage>
</organism>
<protein>
    <submittedName>
        <fullName evidence="2">Uncharacterized protein</fullName>
    </submittedName>
</protein>
<dbReference type="OrthoDB" id="3938867at2759"/>
<reference evidence="2 3" key="1">
    <citation type="submission" date="2018-05" db="EMBL/GenBank/DDBJ databases">
        <title>Genome sequencing and assembly of the regulated plant pathogen Lachnellula willkommii and related sister species for the development of diagnostic species identification markers.</title>
        <authorList>
            <person name="Giroux E."/>
            <person name="Bilodeau G."/>
        </authorList>
    </citation>
    <scope>NUCLEOTIDE SEQUENCE [LARGE SCALE GENOMIC DNA]</scope>
    <source>
        <strain evidence="2 3">CBS 268.59</strain>
    </source>
</reference>
<feature type="compositionally biased region" description="Acidic residues" evidence="1">
    <location>
        <begin position="174"/>
        <end position="185"/>
    </location>
</feature>
<gene>
    <name evidence="2" type="ORF">LSUE1_G008810</name>
</gene>
<comment type="caution">
    <text evidence="2">The sequence shown here is derived from an EMBL/GenBank/DDBJ whole genome shotgun (WGS) entry which is preliminary data.</text>
</comment>
<evidence type="ECO:0000313" key="2">
    <source>
        <dbReference type="EMBL" id="TVY56120.1"/>
    </source>
</evidence>
<dbReference type="EMBL" id="QGMK01002774">
    <property type="protein sequence ID" value="TVY56120.1"/>
    <property type="molecule type" value="Genomic_DNA"/>
</dbReference>
<accession>A0A8T9BT53</accession>
<evidence type="ECO:0000256" key="1">
    <source>
        <dbReference type="SAM" id="MobiDB-lite"/>
    </source>
</evidence>
<name>A0A8T9BT53_9HELO</name>